<dbReference type="PANTHER" id="PTHR43163:SF6">
    <property type="entry name" value="DIPEPTIDE TRANSPORT SYSTEM PERMEASE PROTEIN DPPB-RELATED"/>
    <property type="match status" value="1"/>
</dbReference>
<dbReference type="SUPFAM" id="SSF161098">
    <property type="entry name" value="MetI-like"/>
    <property type="match status" value="1"/>
</dbReference>
<protein>
    <submittedName>
        <fullName evidence="9">ABC transporter permease</fullName>
    </submittedName>
</protein>
<evidence type="ECO:0000256" key="6">
    <source>
        <dbReference type="ARBA" id="ARBA00023136"/>
    </source>
</evidence>
<feature type="transmembrane region" description="Helical" evidence="7">
    <location>
        <begin position="228"/>
        <end position="249"/>
    </location>
</feature>
<organism evidence="9 10">
    <name type="scientific">Roseovarius ramblicola</name>
    <dbReference type="NCBI Taxonomy" id="2022336"/>
    <lineage>
        <taxon>Bacteria</taxon>
        <taxon>Pseudomonadati</taxon>
        <taxon>Pseudomonadota</taxon>
        <taxon>Alphaproteobacteria</taxon>
        <taxon>Rhodobacterales</taxon>
        <taxon>Roseobacteraceae</taxon>
        <taxon>Roseovarius</taxon>
    </lineage>
</organism>
<evidence type="ECO:0000256" key="4">
    <source>
        <dbReference type="ARBA" id="ARBA00022692"/>
    </source>
</evidence>
<evidence type="ECO:0000256" key="5">
    <source>
        <dbReference type="ARBA" id="ARBA00022989"/>
    </source>
</evidence>
<sequence>MLRFLTYRLAHSLLLLFLVSVIGFTILHLAPGGPLSQFALSPGMSQAELERIAERMGLNRPLPVQYLDWAARFVMGDWGESFRDGRAVLDIIFGHLFATLLLILTSTILSVGLGTLVGVLGAMRRYSAYDYLATVGAMVALSIPTFWFGLVAIYVFSLRLGWLPSGNMYTIGDESVLDYAEHLIMPSVVLALVQVAIWSRYMRSSILDVVGQDFVRTARAKGLTRRRVLYVHILRNALIPMITLTGIQLPTLLSGALVTETVFTWPGIGRLFLDSLGYNDYPVIMGVLMFTAIFVLLGNLIADLLVAGVDPRVRLE</sequence>
<dbReference type="Gene3D" id="1.10.3720.10">
    <property type="entry name" value="MetI-like"/>
    <property type="match status" value="1"/>
</dbReference>
<gene>
    <name evidence="9" type="ORF">ACFFU4_03570</name>
</gene>
<keyword evidence="10" id="KW-1185">Reference proteome</keyword>
<dbReference type="EMBL" id="JBHMEC010000008">
    <property type="protein sequence ID" value="MFB9148826.1"/>
    <property type="molecule type" value="Genomic_DNA"/>
</dbReference>
<name>A0ABV5HY99_9RHOB</name>
<evidence type="ECO:0000313" key="10">
    <source>
        <dbReference type="Proteomes" id="UP001589670"/>
    </source>
</evidence>
<keyword evidence="4 7" id="KW-0812">Transmembrane</keyword>
<accession>A0ABV5HY99</accession>
<evidence type="ECO:0000256" key="3">
    <source>
        <dbReference type="ARBA" id="ARBA00022475"/>
    </source>
</evidence>
<dbReference type="InterPro" id="IPR035906">
    <property type="entry name" value="MetI-like_sf"/>
</dbReference>
<dbReference type="InterPro" id="IPR000515">
    <property type="entry name" value="MetI-like"/>
</dbReference>
<evidence type="ECO:0000256" key="7">
    <source>
        <dbReference type="RuleBase" id="RU363032"/>
    </source>
</evidence>
<evidence type="ECO:0000256" key="2">
    <source>
        <dbReference type="ARBA" id="ARBA00022448"/>
    </source>
</evidence>
<evidence type="ECO:0000256" key="1">
    <source>
        <dbReference type="ARBA" id="ARBA00004651"/>
    </source>
</evidence>
<keyword evidence="6 7" id="KW-0472">Membrane</keyword>
<dbReference type="CDD" id="cd06261">
    <property type="entry name" value="TM_PBP2"/>
    <property type="match status" value="1"/>
</dbReference>
<feature type="transmembrane region" description="Helical" evidence="7">
    <location>
        <begin position="12"/>
        <end position="30"/>
    </location>
</feature>
<keyword evidence="2 7" id="KW-0813">Transport</keyword>
<comment type="similarity">
    <text evidence="7">Belongs to the binding-protein-dependent transport system permease family.</text>
</comment>
<comment type="caution">
    <text evidence="9">The sequence shown here is derived from an EMBL/GenBank/DDBJ whole genome shotgun (WGS) entry which is preliminary data.</text>
</comment>
<dbReference type="InterPro" id="IPR045621">
    <property type="entry name" value="BPD_transp_1_N"/>
</dbReference>
<reference evidence="9 10" key="1">
    <citation type="submission" date="2024-09" db="EMBL/GenBank/DDBJ databases">
        <authorList>
            <person name="Sun Q."/>
            <person name="Mori K."/>
        </authorList>
    </citation>
    <scope>NUCLEOTIDE SEQUENCE [LARGE SCALE GENOMIC DNA]</scope>
    <source>
        <strain evidence="9 10">CECT 9424</strain>
    </source>
</reference>
<evidence type="ECO:0000259" key="8">
    <source>
        <dbReference type="PROSITE" id="PS50928"/>
    </source>
</evidence>
<feature type="transmembrane region" description="Helical" evidence="7">
    <location>
        <begin position="91"/>
        <end position="119"/>
    </location>
</feature>
<evidence type="ECO:0000313" key="9">
    <source>
        <dbReference type="EMBL" id="MFB9148826.1"/>
    </source>
</evidence>
<feature type="transmembrane region" description="Helical" evidence="7">
    <location>
        <begin position="283"/>
        <end position="306"/>
    </location>
</feature>
<dbReference type="Pfam" id="PF19300">
    <property type="entry name" value="BPD_transp_1_N"/>
    <property type="match status" value="1"/>
</dbReference>
<keyword evidence="5 7" id="KW-1133">Transmembrane helix</keyword>
<feature type="transmembrane region" description="Helical" evidence="7">
    <location>
        <begin position="131"/>
        <end position="156"/>
    </location>
</feature>
<comment type="subcellular location">
    <subcellularLocation>
        <location evidence="1 7">Cell membrane</location>
        <topology evidence="1 7">Multi-pass membrane protein</topology>
    </subcellularLocation>
</comment>
<proteinExistence type="inferred from homology"/>
<dbReference type="Proteomes" id="UP001589670">
    <property type="component" value="Unassembled WGS sequence"/>
</dbReference>
<dbReference type="PROSITE" id="PS50928">
    <property type="entry name" value="ABC_TM1"/>
    <property type="match status" value="1"/>
</dbReference>
<feature type="domain" description="ABC transmembrane type-1" evidence="8">
    <location>
        <begin position="96"/>
        <end position="306"/>
    </location>
</feature>
<keyword evidence="3" id="KW-1003">Cell membrane</keyword>
<feature type="transmembrane region" description="Helical" evidence="7">
    <location>
        <begin position="176"/>
        <end position="198"/>
    </location>
</feature>
<dbReference type="RefSeq" id="WP_377067123.1">
    <property type="nucleotide sequence ID" value="NZ_JBHMEC010000008.1"/>
</dbReference>
<dbReference type="Pfam" id="PF00528">
    <property type="entry name" value="BPD_transp_1"/>
    <property type="match status" value="1"/>
</dbReference>
<dbReference type="PANTHER" id="PTHR43163">
    <property type="entry name" value="DIPEPTIDE TRANSPORT SYSTEM PERMEASE PROTEIN DPPB-RELATED"/>
    <property type="match status" value="1"/>
</dbReference>